<dbReference type="AlphaFoldDB" id="A0A978V189"/>
<evidence type="ECO:0000313" key="1">
    <source>
        <dbReference type="EMBL" id="KAH7521005.1"/>
    </source>
</evidence>
<sequence>MDQVHDHMIIHGIVKVYDLWVYHEEMTELDALESNIDFIGDGPWDMLQELNNASLFKVWVAPFTSNITSGDVFMVLNGFAKLLHVRPTHGIWVQGIQVVLYR</sequence>
<evidence type="ECO:0000313" key="2">
    <source>
        <dbReference type="Proteomes" id="UP000813462"/>
    </source>
</evidence>
<organism evidence="1 2">
    <name type="scientific">Ziziphus jujuba var. spinosa</name>
    <dbReference type="NCBI Taxonomy" id="714518"/>
    <lineage>
        <taxon>Eukaryota</taxon>
        <taxon>Viridiplantae</taxon>
        <taxon>Streptophyta</taxon>
        <taxon>Embryophyta</taxon>
        <taxon>Tracheophyta</taxon>
        <taxon>Spermatophyta</taxon>
        <taxon>Magnoliopsida</taxon>
        <taxon>eudicotyledons</taxon>
        <taxon>Gunneridae</taxon>
        <taxon>Pentapetalae</taxon>
        <taxon>rosids</taxon>
        <taxon>fabids</taxon>
        <taxon>Rosales</taxon>
        <taxon>Rhamnaceae</taxon>
        <taxon>Paliureae</taxon>
        <taxon>Ziziphus</taxon>
    </lineage>
</organism>
<comment type="caution">
    <text evidence="1">The sequence shown here is derived from an EMBL/GenBank/DDBJ whole genome shotgun (WGS) entry which is preliminary data.</text>
</comment>
<dbReference type="EMBL" id="JAEACU010000008">
    <property type="protein sequence ID" value="KAH7521005.1"/>
    <property type="molecule type" value="Genomic_DNA"/>
</dbReference>
<name>A0A978V189_ZIZJJ</name>
<accession>A0A978V189</accession>
<protein>
    <submittedName>
        <fullName evidence="1">Uncharacterized protein</fullName>
    </submittedName>
</protein>
<gene>
    <name evidence="1" type="ORF">FEM48_Zijuj08G0205600</name>
</gene>
<dbReference type="Proteomes" id="UP000813462">
    <property type="component" value="Unassembled WGS sequence"/>
</dbReference>
<proteinExistence type="predicted"/>
<reference evidence="1" key="1">
    <citation type="journal article" date="2021" name="Front. Plant Sci.">
        <title>Chromosome-Scale Genome Assembly for Chinese Sour Jujube and Insights Into Its Genome Evolution and Domestication Signature.</title>
        <authorList>
            <person name="Shen L.-Y."/>
            <person name="Luo H."/>
            <person name="Wang X.-L."/>
            <person name="Wang X.-M."/>
            <person name="Qiu X.-J."/>
            <person name="Liu H."/>
            <person name="Zhou S.-S."/>
            <person name="Jia K.-H."/>
            <person name="Nie S."/>
            <person name="Bao Y.-T."/>
            <person name="Zhang R.-G."/>
            <person name="Yun Q.-Z."/>
            <person name="Chai Y.-H."/>
            <person name="Lu J.-Y."/>
            <person name="Li Y."/>
            <person name="Zhao S.-W."/>
            <person name="Mao J.-F."/>
            <person name="Jia S.-G."/>
            <person name="Mao Y.-M."/>
        </authorList>
    </citation>
    <scope>NUCLEOTIDE SEQUENCE</scope>
    <source>
        <strain evidence="1">AT0</strain>
        <tissue evidence="1">Leaf</tissue>
    </source>
</reference>